<evidence type="ECO:0000313" key="7">
    <source>
        <dbReference type="EMBL" id="GAA0876317.1"/>
    </source>
</evidence>
<feature type="transmembrane region" description="Helical" evidence="6">
    <location>
        <begin position="396"/>
        <end position="417"/>
    </location>
</feature>
<evidence type="ECO:0000313" key="8">
    <source>
        <dbReference type="Proteomes" id="UP001501126"/>
    </source>
</evidence>
<evidence type="ECO:0008006" key="9">
    <source>
        <dbReference type="Google" id="ProtNLM"/>
    </source>
</evidence>
<feature type="transmembrane region" description="Helical" evidence="6">
    <location>
        <begin position="309"/>
        <end position="326"/>
    </location>
</feature>
<feature type="transmembrane region" description="Helical" evidence="6">
    <location>
        <begin position="265"/>
        <end position="288"/>
    </location>
</feature>
<keyword evidence="4 6" id="KW-1133">Transmembrane helix</keyword>
<evidence type="ECO:0000256" key="1">
    <source>
        <dbReference type="ARBA" id="ARBA00004651"/>
    </source>
</evidence>
<comment type="caution">
    <text evidence="7">The sequence shown here is derived from an EMBL/GenBank/DDBJ whole genome shotgun (WGS) entry which is preliminary data.</text>
</comment>
<sequence length="500" mass="56103">MGIIKKQSTYSLIILYAGVIIGFIGTALIRPKILSEGEIGLLQIILNTTAMFSGIFTLGANFTTLRMFPIFQSEKDNNRGLFSLVLLIGIMGALIMIPVFLATEFFFFENKEGESLEEFAYTNNFYLGVILVIIARLFQNILDGYLRANKVSTLGIFSDSIILKVFPIIGLALYYFEWIDFVGLIYFNMSIFILPLVLSFVFLKKLKIFHLSAPGPFSKEERKEMRGVSMVGLFEIISAGIILYVDTIMLQWLIGEEAVGVYSTLFFFGLVVGIPARGLTRVAIVIIAEAFAKKEMSEIQAIYKKSSEVLMVVAGYVFLMIWGNRYSVEQYLGEPFSGAIWVIFFIGLAQFTDVIASVNYQIIAVSRYYYFNVILSVISVVLLVLTDYWFITEIGIVGAALGSLVSVFVINLVRFIFLKSRYGLSPFSLKTLKSMSVFLGVLALSGFLPDLENLYLNLFWKGGIITLSFIPLVYVLKCSEDVNTVINNVFRKVFRVISGN</sequence>
<evidence type="ECO:0000256" key="4">
    <source>
        <dbReference type="ARBA" id="ARBA00022989"/>
    </source>
</evidence>
<proteinExistence type="predicted"/>
<feature type="transmembrane region" description="Helical" evidence="6">
    <location>
        <begin position="123"/>
        <end position="142"/>
    </location>
</feature>
<keyword evidence="5 6" id="KW-0472">Membrane</keyword>
<gene>
    <name evidence="7" type="ORF">GCM10009118_27270</name>
</gene>
<protein>
    <recommendedName>
        <fullName evidence="9">Polysaccharide biosynthesis protein</fullName>
    </recommendedName>
</protein>
<dbReference type="Proteomes" id="UP001501126">
    <property type="component" value="Unassembled WGS sequence"/>
</dbReference>
<organism evidence="7 8">
    <name type="scientific">Wandonia haliotis</name>
    <dbReference type="NCBI Taxonomy" id="574963"/>
    <lineage>
        <taxon>Bacteria</taxon>
        <taxon>Pseudomonadati</taxon>
        <taxon>Bacteroidota</taxon>
        <taxon>Flavobacteriia</taxon>
        <taxon>Flavobacteriales</taxon>
        <taxon>Crocinitomicaceae</taxon>
        <taxon>Wandonia</taxon>
    </lineage>
</organism>
<keyword evidence="8" id="KW-1185">Reference proteome</keyword>
<feature type="transmembrane region" description="Helical" evidence="6">
    <location>
        <begin position="41"/>
        <end position="60"/>
    </location>
</feature>
<dbReference type="Pfam" id="PF01943">
    <property type="entry name" value="Polysacc_synt"/>
    <property type="match status" value="1"/>
</dbReference>
<dbReference type="InterPro" id="IPR050833">
    <property type="entry name" value="Poly_Biosynth_Transport"/>
</dbReference>
<name>A0ABP3Y9K3_9FLAO</name>
<dbReference type="InterPro" id="IPR002797">
    <property type="entry name" value="Polysacc_synth"/>
</dbReference>
<feature type="transmembrane region" description="Helical" evidence="6">
    <location>
        <begin position="338"/>
        <end position="356"/>
    </location>
</feature>
<feature type="transmembrane region" description="Helical" evidence="6">
    <location>
        <begin position="181"/>
        <end position="203"/>
    </location>
</feature>
<accession>A0ABP3Y9K3</accession>
<feature type="transmembrane region" description="Helical" evidence="6">
    <location>
        <begin position="81"/>
        <end position="103"/>
    </location>
</feature>
<feature type="transmembrane region" description="Helical" evidence="6">
    <location>
        <begin position="224"/>
        <end position="245"/>
    </location>
</feature>
<comment type="subcellular location">
    <subcellularLocation>
        <location evidence="1">Cell membrane</location>
        <topology evidence="1">Multi-pass membrane protein</topology>
    </subcellularLocation>
</comment>
<evidence type="ECO:0000256" key="6">
    <source>
        <dbReference type="SAM" id="Phobius"/>
    </source>
</evidence>
<evidence type="ECO:0000256" key="2">
    <source>
        <dbReference type="ARBA" id="ARBA00022475"/>
    </source>
</evidence>
<evidence type="ECO:0000256" key="3">
    <source>
        <dbReference type="ARBA" id="ARBA00022692"/>
    </source>
</evidence>
<feature type="transmembrane region" description="Helical" evidence="6">
    <location>
        <begin position="12"/>
        <end position="29"/>
    </location>
</feature>
<evidence type="ECO:0000256" key="5">
    <source>
        <dbReference type="ARBA" id="ARBA00023136"/>
    </source>
</evidence>
<feature type="transmembrane region" description="Helical" evidence="6">
    <location>
        <begin position="454"/>
        <end position="476"/>
    </location>
</feature>
<reference evidence="8" key="1">
    <citation type="journal article" date="2019" name="Int. J. Syst. Evol. Microbiol.">
        <title>The Global Catalogue of Microorganisms (GCM) 10K type strain sequencing project: providing services to taxonomists for standard genome sequencing and annotation.</title>
        <authorList>
            <consortium name="The Broad Institute Genomics Platform"/>
            <consortium name="The Broad Institute Genome Sequencing Center for Infectious Disease"/>
            <person name="Wu L."/>
            <person name="Ma J."/>
        </authorList>
    </citation>
    <scope>NUCLEOTIDE SEQUENCE [LARGE SCALE GENOMIC DNA]</scope>
    <source>
        <strain evidence="8">JCM 16083</strain>
    </source>
</reference>
<feature type="transmembrane region" description="Helical" evidence="6">
    <location>
        <begin position="154"/>
        <end position="175"/>
    </location>
</feature>
<dbReference type="RefSeq" id="WP_343788887.1">
    <property type="nucleotide sequence ID" value="NZ_BAAAFH010000022.1"/>
</dbReference>
<dbReference type="EMBL" id="BAAAFH010000022">
    <property type="protein sequence ID" value="GAA0876317.1"/>
    <property type="molecule type" value="Genomic_DNA"/>
</dbReference>
<dbReference type="PANTHER" id="PTHR30250:SF11">
    <property type="entry name" value="O-ANTIGEN TRANSPORTER-RELATED"/>
    <property type="match status" value="1"/>
</dbReference>
<feature type="transmembrane region" description="Helical" evidence="6">
    <location>
        <begin position="368"/>
        <end position="390"/>
    </location>
</feature>
<keyword evidence="2" id="KW-1003">Cell membrane</keyword>
<feature type="transmembrane region" description="Helical" evidence="6">
    <location>
        <begin position="429"/>
        <end position="448"/>
    </location>
</feature>
<keyword evidence="3 6" id="KW-0812">Transmembrane</keyword>
<dbReference type="PANTHER" id="PTHR30250">
    <property type="entry name" value="PST FAMILY PREDICTED COLANIC ACID TRANSPORTER"/>
    <property type="match status" value="1"/>
</dbReference>